<name>A0A9D1ADN1_9FIRM</name>
<dbReference type="EMBL" id="DVGK01000136">
    <property type="protein sequence ID" value="HIR14613.1"/>
    <property type="molecule type" value="Genomic_DNA"/>
</dbReference>
<accession>A0A9D1ADN1</accession>
<keyword evidence="1" id="KW-1133">Transmembrane helix</keyword>
<reference evidence="2" key="1">
    <citation type="submission" date="2020-10" db="EMBL/GenBank/DDBJ databases">
        <authorList>
            <person name="Gilroy R."/>
        </authorList>
    </citation>
    <scope>NUCLEOTIDE SEQUENCE</scope>
    <source>
        <strain evidence="2">ChiSjej4B22-8148</strain>
    </source>
</reference>
<keyword evidence="1" id="KW-0472">Membrane</keyword>
<keyword evidence="1" id="KW-0812">Transmembrane</keyword>
<comment type="caution">
    <text evidence="2">The sequence shown here is derived from an EMBL/GenBank/DDBJ whole genome shotgun (WGS) entry which is preliminary data.</text>
</comment>
<evidence type="ECO:0000256" key="1">
    <source>
        <dbReference type="SAM" id="Phobius"/>
    </source>
</evidence>
<feature type="transmembrane region" description="Helical" evidence="1">
    <location>
        <begin position="12"/>
        <end position="36"/>
    </location>
</feature>
<proteinExistence type="predicted"/>
<dbReference type="AlphaFoldDB" id="A0A9D1ADN1"/>
<evidence type="ECO:0000313" key="2">
    <source>
        <dbReference type="EMBL" id="HIR14613.1"/>
    </source>
</evidence>
<evidence type="ECO:0000313" key="3">
    <source>
        <dbReference type="Proteomes" id="UP000886757"/>
    </source>
</evidence>
<gene>
    <name evidence="2" type="ORF">IAB31_11905</name>
</gene>
<reference evidence="2" key="2">
    <citation type="journal article" date="2021" name="PeerJ">
        <title>Extensive microbial diversity within the chicken gut microbiome revealed by metagenomics and culture.</title>
        <authorList>
            <person name="Gilroy R."/>
            <person name="Ravi A."/>
            <person name="Getino M."/>
            <person name="Pursley I."/>
            <person name="Horton D.L."/>
            <person name="Alikhan N.F."/>
            <person name="Baker D."/>
            <person name="Gharbi K."/>
            <person name="Hall N."/>
            <person name="Watson M."/>
            <person name="Adriaenssens E.M."/>
            <person name="Foster-Nyarko E."/>
            <person name="Jarju S."/>
            <person name="Secka A."/>
            <person name="Antonio M."/>
            <person name="Oren A."/>
            <person name="Chaudhuri R.R."/>
            <person name="La Ragione R."/>
            <person name="Hildebrand F."/>
            <person name="Pallen M.J."/>
        </authorList>
    </citation>
    <scope>NUCLEOTIDE SEQUENCE</scope>
    <source>
        <strain evidence="2">ChiSjej4B22-8148</strain>
    </source>
</reference>
<protein>
    <submittedName>
        <fullName evidence="2">Uncharacterized protein</fullName>
    </submittedName>
</protein>
<sequence length="50" mass="5229">MDEKTFKTITNAGAGSLAIGIITLVTGITAGILLVVNGAKLLRSRRKVVF</sequence>
<dbReference type="Proteomes" id="UP000886757">
    <property type="component" value="Unassembled WGS sequence"/>
</dbReference>
<organism evidence="2 3">
    <name type="scientific">Candidatus Choladousia intestinavium</name>
    <dbReference type="NCBI Taxonomy" id="2840727"/>
    <lineage>
        <taxon>Bacteria</taxon>
        <taxon>Bacillati</taxon>
        <taxon>Bacillota</taxon>
        <taxon>Clostridia</taxon>
        <taxon>Lachnospirales</taxon>
        <taxon>Lachnospiraceae</taxon>
        <taxon>Lachnospiraceae incertae sedis</taxon>
        <taxon>Candidatus Choladousia</taxon>
    </lineage>
</organism>